<comment type="caution">
    <text evidence="1">The sequence shown here is derived from an EMBL/GenBank/DDBJ whole genome shotgun (WGS) entry which is preliminary data.</text>
</comment>
<evidence type="ECO:0000313" key="1">
    <source>
        <dbReference type="EMBL" id="KAH3866779.1"/>
    </source>
</evidence>
<name>A0A9D4LZI4_DREPO</name>
<protein>
    <submittedName>
        <fullName evidence="1">Uncharacterized protein</fullName>
    </submittedName>
</protein>
<reference evidence="1" key="2">
    <citation type="submission" date="2020-11" db="EMBL/GenBank/DDBJ databases">
        <authorList>
            <person name="McCartney M.A."/>
            <person name="Auch B."/>
            <person name="Kono T."/>
            <person name="Mallez S."/>
            <person name="Becker A."/>
            <person name="Gohl D.M."/>
            <person name="Silverstein K.A.T."/>
            <person name="Koren S."/>
            <person name="Bechman K.B."/>
            <person name="Herman A."/>
            <person name="Abrahante J.E."/>
            <person name="Garbe J."/>
        </authorList>
    </citation>
    <scope>NUCLEOTIDE SEQUENCE</scope>
    <source>
        <strain evidence="1">Duluth1</strain>
        <tissue evidence="1">Whole animal</tissue>
    </source>
</reference>
<proteinExistence type="predicted"/>
<reference evidence="1" key="1">
    <citation type="journal article" date="2019" name="bioRxiv">
        <title>The Genome of the Zebra Mussel, Dreissena polymorpha: A Resource for Invasive Species Research.</title>
        <authorList>
            <person name="McCartney M.A."/>
            <person name="Auch B."/>
            <person name="Kono T."/>
            <person name="Mallez S."/>
            <person name="Zhang Y."/>
            <person name="Obille A."/>
            <person name="Becker A."/>
            <person name="Abrahante J.E."/>
            <person name="Garbe J."/>
            <person name="Badalamenti J.P."/>
            <person name="Herman A."/>
            <person name="Mangelson H."/>
            <person name="Liachko I."/>
            <person name="Sullivan S."/>
            <person name="Sone E.D."/>
            <person name="Koren S."/>
            <person name="Silverstein K.A.T."/>
            <person name="Beckman K.B."/>
            <person name="Gohl D.M."/>
        </authorList>
    </citation>
    <scope>NUCLEOTIDE SEQUENCE</scope>
    <source>
        <strain evidence="1">Duluth1</strain>
        <tissue evidence="1">Whole animal</tissue>
    </source>
</reference>
<sequence length="96" mass="11022">MVDDLCFDGQKYSGEEEVVNGFKAYFQKLAEHSININFDIGHNQNNETEFKHISDIVREKDVEPITSEELEKAVNNMNKGKSADIYGLTIESIFKY</sequence>
<dbReference type="AlphaFoldDB" id="A0A9D4LZI4"/>
<gene>
    <name evidence="1" type="ORF">DPMN_029881</name>
</gene>
<dbReference type="Proteomes" id="UP000828390">
    <property type="component" value="Unassembled WGS sequence"/>
</dbReference>
<evidence type="ECO:0000313" key="2">
    <source>
        <dbReference type="Proteomes" id="UP000828390"/>
    </source>
</evidence>
<accession>A0A9D4LZI4</accession>
<keyword evidence="2" id="KW-1185">Reference proteome</keyword>
<organism evidence="1 2">
    <name type="scientific">Dreissena polymorpha</name>
    <name type="common">Zebra mussel</name>
    <name type="synonym">Mytilus polymorpha</name>
    <dbReference type="NCBI Taxonomy" id="45954"/>
    <lineage>
        <taxon>Eukaryota</taxon>
        <taxon>Metazoa</taxon>
        <taxon>Spiralia</taxon>
        <taxon>Lophotrochozoa</taxon>
        <taxon>Mollusca</taxon>
        <taxon>Bivalvia</taxon>
        <taxon>Autobranchia</taxon>
        <taxon>Heteroconchia</taxon>
        <taxon>Euheterodonta</taxon>
        <taxon>Imparidentia</taxon>
        <taxon>Neoheterodontei</taxon>
        <taxon>Myida</taxon>
        <taxon>Dreissenoidea</taxon>
        <taxon>Dreissenidae</taxon>
        <taxon>Dreissena</taxon>
    </lineage>
</organism>
<dbReference type="EMBL" id="JAIWYP010000002">
    <property type="protein sequence ID" value="KAH3866779.1"/>
    <property type="molecule type" value="Genomic_DNA"/>
</dbReference>